<accession>A0A0F7SUX7</accession>
<dbReference type="InterPro" id="IPR047233">
    <property type="entry name" value="UAH_cupin"/>
</dbReference>
<dbReference type="PANTHER" id="PTHR12045:SF3">
    <property type="entry name" value="INACTIVE ALLANTOICASE-RELATED"/>
    <property type="match status" value="1"/>
</dbReference>
<dbReference type="InterPro" id="IPR011051">
    <property type="entry name" value="RmlC_Cupin_sf"/>
</dbReference>
<evidence type="ECO:0000256" key="7">
    <source>
        <dbReference type="SAM" id="MobiDB-lite"/>
    </source>
</evidence>
<keyword evidence="4" id="KW-0378">Hydrolase</keyword>
<evidence type="ECO:0000256" key="2">
    <source>
        <dbReference type="ARBA" id="ARBA00011738"/>
    </source>
</evidence>
<dbReference type="EMBL" id="LN483332">
    <property type="protein sequence ID" value="CED85306.1"/>
    <property type="molecule type" value="Genomic_DNA"/>
</dbReference>
<proteinExistence type="inferred from homology"/>
<keyword evidence="5" id="KW-0456">Lyase</keyword>
<evidence type="ECO:0000256" key="3">
    <source>
        <dbReference type="ARBA" id="ARBA00022631"/>
    </source>
</evidence>
<dbReference type="InterPro" id="IPR024060">
    <property type="entry name" value="Ureidoglycolate_lyase_dom_sf"/>
</dbReference>
<feature type="domain" description="Allantoicase" evidence="8">
    <location>
        <begin position="201"/>
        <end position="342"/>
    </location>
</feature>
<dbReference type="FunFam" id="2.60.120.260:FF:000059">
    <property type="entry name" value="Probable allantoicase"/>
    <property type="match status" value="1"/>
</dbReference>
<dbReference type="GO" id="GO:0000256">
    <property type="term" value="P:allantoin catabolic process"/>
    <property type="evidence" value="ECO:0007669"/>
    <property type="project" value="InterPro"/>
</dbReference>
<dbReference type="Gene3D" id="2.60.120.480">
    <property type="entry name" value="Ureidoglycolate hydrolase"/>
    <property type="match status" value="1"/>
</dbReference>
<dbReference type="GO" id="GO:0006144">
    <property type="term" value="P:purine nucleobase metabolic process"/>
    <property type="evidence" value="ECO:0007669"/>
    <property type="project" value="UniProtKB-KW"/>
</dbReference>
<feature type="domain" description="Allantoicase" evidence="8">
    <location>
        <begin position="28"/>
        <end position="174"/>
    </location>
</feature>
<evidence type="ECO:0000313" key="9">
    <source>
        <dbReference type="EMBL" id="CED85306.1"/>
    </source>
</evidence>
<comment type="subunit">
    <text evidence="2">Homodimer.</text>
</comment>
<evidence type="ECO:0000256" key="5">
    <source>
        <dbReference type="ARBA" id="ARBA00023239"/>
    </source>
</evidence>
<organism evidence="9">
    <name type="scientific">Phaffia rhodozyma</name>
    <name type="common">Yeast</name>
    <name type="synonym">Xanthophyllomyces dendrorhous</name>
    <dbReference type="NCBI Taxonomy" id="264483"/>
    <lineage>
        <taxon>Eukaryota</taxon>
        <taxon>Fungi</taxon>
        <taxon>Dikarya</taxon>
        <taxon>Basidiomycota</taxon>
        <taxon>Agaricomycotina</taxon>
        <taxon>Tremellomycetes</taxon>
        <taxon>Cystofilobasidiales</taxon>
        <taxon>Mrakiaceae</taxon>
        <taxon>Phaffia</taxon>
    </lineage>
</organism>
<dbReference type="InterPro" id="IPR007247">
    <property type="entry name" value="Ureidogly_lyase"/>
</dbReference>
<keyword evidence="3" id="KW-0659">Purine metabolism</keyword>
<evidence type="ECO:0000259" key="8">
    <source>
        <dbReference type="Pfam" id="PF03561"/>
    </source>
</evidence>
<dbReference type="NCBIfam" id="TIGR02961">
    <property type="entry name" value="allantoicase"/>
    <property type="match status" value="1"/>
</dbReference>
<evidence type="ECO:0000256" key="6">
    <source>
        <dbReference type="ARBA" id="ARBA00047684"/>
    </source>
</evidence>
<evidence type="ECO:0000256" key="1">
    <source>
        <dbReference type="ARBA" id="ARBA00009242"/>
    </source>
</evidence>
<dbReference type="GO" id="GO:0050385">
    <property type="term" value="F:ureidoglycolate lyase activity"/>
    <property type="evidence" value="ECO:0007669"/>
    <property type="project" value="UniProtKB-EC"/>
</dbReference>
<dbReference type="Pfam" id="PF03561">
    <property type="entry name" value="Allantoicase"/>
    <property type="match status" value="2"/>
</dbReference>
<dbReference type="HAMAP" id="MF_00813">
    <property type="entry name" value="Allantoicase"/>
    <property type="match status" value="1"/>
</dbReference>
<comment type="catalytic activity">
    <reaction evidence="6">
        <text>(S)-ureidoglycolate = urea + glyoxylate</text>
        <dbReference type="Rhea" id="RHEA:11304"/>
        <dbReference type="ChEBI" id="CHEBI:16199"/>
        <dbReference type="ChEBI" id="CHEBI:36655"/>
        <dbReference type="ChEBI" id="CHEBI:57296"/>
        <dbReference type="EC" id="4.3.2.3"/>
    </reaction>
</comment>
<dbReference type="SUPFAM" id="SSF49785">
    <property type="entry name" value="Galactose-binding domain-like"/>
    <property type="match status" value="2"/>
</dbReference>
<dbReference type="PANTHER" id="PTHR12045">
    <property type="entry name" value="ALLANTOICASE"/>
    <property type="match status" value="1"/>
</dbReference>
<dbReference type="InterPro" id="IPR015908">
    <property type="entry name" value="Allantoicase_dom"/>
</dbReference>
<dbReference type="Gene3D" id="2.60.120.260">
    <property type="entry name" value="Galactose-binding domain-like"/>
    <property type="match status" value="2"/>
</dbReference>
<comment type="similarity">
    <text evidence="1">Belongs to the allantoicase family.</text>
</comment>
<dbReference type="AlphaFoldDB" id="A0A0F7SUX7"/>
<dbReference type="GO" id="GO:0004848">
    <property type="term" value="F:ureidoglycolate hydrolase activity"/>
    <property type="evidence" value="ECO:0007669"/>
    <property type="project" value="InterPro"/>
</dbReference>
<evidence type="ECO:0000256" key="4">
    <source>
        <dbReference type="ARBA" id="ARBA00022801"/>
    </source>
</evidence>
<dbReference type="InterPro" id="IPR008979">
    <property type="entry name" value="Galactose-bd-like_sf"/>
</dbReference>
<sequence length="576" mass="62274">MQFNSLPISGFESVLAATTTEVTSVATGAEILDVSDDFFSPATDLLKVEPSVSMKGQFGPNGALFSGWESRRHNPDHDWVIIKLGPPSAFLKGFDIDTSFFSGNEAPAASVEGIYSPDAVPTNQSTWTPLIPKVPLGPHSRHLFTIPQTTEPYTHLRLRQYPDGGIARFRGYGIVSPIWGKQHSWDGDKPGQVDLAHAFNGGRCVYESDKHYGVGANLLLPGRGKDMGDGWETKRSRSAGHHDFVIIRLGAPGQIQRVDIDTLHYKGNFPAGVELHAINSPLEIPSLNVEEGWTQILSRTKVGPHEHHFHDIKVAEETVFTHVRMTIIPDGGVKRLRVYGTRAAPKPSESSSSTPATVAVPTTTPSSSSSVPTIAASPLTSSGFAPFGQVVQAFPDQSLAPRDIKVTSANGSTASKYHRLSIPRSTYPANSGAIQAFSCFRSEPPKGFGKLGGDSWLFESKMWERHPFTTQTFLPLGKDENGGLERGGEGMLVVVALNGKNDKPDVSTAKAFIASASQAITYDVGVWHHSVLSFVPTDFACLESQISTDGDRTEDCEIIQAKEGDVFVKVQVGETK</sequence>
<reference evidence="9" key="1">
    <citation type="submission" date="2014-08" db="EMBL/GenBank/DDBJ databases">
        <authorList>
            <person name="Sharma Rahul"/>
            <person name="Thines Marco"/>
        </authorList>
    </citation>
    <scope>NUCLEOTIDE SEQUENCE</scope>
</reference>
<dbReference type="InterPro" id="IPR005164">
    <property type="entry name" value="Allantoicase"/>
</dbReference>
<feature type="region of interest" description="Disordered" evidence="7">
    <location>
        <begin position="343"/>
        <end position="374"/>
    </location>
</feature>
<protein>
    <submittedName>
        <fullName evidence="9">Allantoicase</fullName>
    </submittedName>
</protein>
<dbReference type="SUPFAM" id="SSF51182">
    <property type="entry name" value="RmlC-like cupins"/>
    <property type="match status" value="1"/>
</dbReference>
<name>A0A0F7SUX7_PHARH</name>
<dbReference type="GO" id="GO:0004037">
    <property type="term" value="F:allantoicase activity"/>
    <property type="evidence" value="ECO:0007669"/>
    <property type="project" value="InterPro"/>
</dbReference>
<dbReference type="CDD" id="cd20298">
    <property type="entry name" value="cupin_UAH"/>
    <property type="match status" value="1"/>
</dbReference>
<dbReference type="Pfam" id="PF04115">
    <property type="entry name" value="Ureidogly_lyase"/>
    <property type="match status" value="1"/>
</dbReference>